<keyword evidence="2" id="KW-1185">Reference proteome</keyword>
<protein>
    <submittedName>
        <fullName evidence="1">Uncharacterized protein</fullName>
    </submittedName>
</protein>
<name>H3SLW6_9BACL</name>
<reference evidence="1 2" key="1">
    <citation type="journal article" date="2012" name="J. Bacteriol.">
        <title>Genome Sequence of the Pattern-Forming Social Bacterium Paenibacillus dendritiformis C454 Chiral Morphotype.</title>
        <authorList>
            <person name="Sirota-Madi A."/>
            <person name="Olender T."/>
            <person name="Helman Y."/>
            <person name="Brainis I."/>
            <person name="Finkelshtein A."/>
            <person name="Roth D."/>
            <person name="Hagai E."/>
            <person name="Leshkowitz D."/>
            <person name="Brodsky L."/>
            <person name="Galatenko V."/>
            <person name="Nikolaev V."/>
            <person name="Gutnick D.L."/>
            <person name="Lancet D."/>
            <person name="Ben-Jacob E."/>
        </authorList>
    </citation>
    <scope>NUCLEOTIDE SEQUENCE [LARGE SCALE GENOMIC DNA]</scope>
    <source>
        <strain evidence="1 2">C454</strain>
    </source>
</reference>
<dbReference type="Proteomes" id="UP000003900">
    <property type="component" value="Unassembled WGS sequence"/>
</dbReference>
<comment type="caution">
    <text evidence="1">The sequence shown here is derived from an EMBL/GenBank/DDBJ whole genome shotgun (WGS) entry which is preliminary data.</text>
</comment>
<evidence type="ECO:0000313" key="2">
    <source>
        <dbReference type="Proteomes" id="UP000003900"/>
    </source>
</evidence>
<proteinExistence type="predicted"/>
<gene>
    <name evidence="1" type="ORF">PDENDC454_22764</name>
</gene>
<organism evidence="1 2">
    <name type="scientific">Paenibacillus dendritiformis C454</name>
    <dbReference type="NCBI Taxonomy" id="1131935"/>
    <lineage>
        <taxon>Bacteria</taxon>
        <taxon>Bacillati</taxon>
        <taxon>Bacillota</taxon>
        <taxon>Bacilli</taxon>
        <taxon>Bacillales</taxon>
        <taxon>Paenibacillaceae</taxon>
        <taxon>Paenibacillus</taxon>
    </lineage>
</organism>
<evidence type="ECO:0000313" key="1">
    <source>
        <dbReference type="EMBL" id="EHQ59954.1"/>
    </source>
</evidence>
<sequence>MIVFVCMILLFLAIPLLLQTVGASVAQQHLISEQRIAQELTIGNMEGYIAYLNKYRRSMNGASVSPAQYRDAYAGMGDKTVQTGSGWTTSVHFQPVQPSSDDGITVDPDRFYIQSAASLQKGKKDMIYSFLKKPRFGETQVSPDPDERDCMLDRVLLEGRFWDQHDGDREPPLVLPNGSGSSDITISKHDNLQGPIGIYLDEQRSEAAARTKPAADDGCEECRNDLSKADAKAVGPEQTIDIGSVADRTPPRGRITIGTRDRIVNLVGTSLSFDSYVNTEIYGNLHVSSLTLHNGGHLNIHGDLIIDGSLAASDWKDGSGLRTIIQAKRIIVKNRLDVNDNAEVLAAELLYAETLTTAGNATVGGDRIVVRGDLTVNNKIFTNEKLTRDLIVGSLHLQGNNAFTVSGDILIKHDLKGNHNTSLEFGGLLAVGGHMRLEGSNNRLRPSLDGEQSSGIILDGGICVGIPDWEPRRER</sequence>
<accession>H3SLW6</accession>
<dbReference type="EMBL" id="AHKH01000091">
    <property type="protein sequence ID" value="EHQ59954.1"/>
    <property type="molecule type" value="Genomic_DNA"/>
</dbReference>
<dbReference type="PATRIC" id="fig|1131935.3.peg.4738"/>
<dbReference type="AlphaFoldDB" id="H3SLW6"/>
<dbReference type="STRING" id="1131935.PDENDC454_22764"/>